<sequence length="108" mass="11937">MINVKAVTYGYDKNSVLKELSFQEGQPIITGLWGRNGAGKTTLMSLLAGHHRPDNGTIQIMGGKSLQQYKCKAATFVIFKKTIHSIENGRLKICVDSEDIFILIGIRV</sequence>
<dbReference type="InterPro" id="IPR003439">
    <property type="entry name" value="ABC_transporter-like_ATP-bd"/>
</dbReference>
<dbReference type="RefSeq" id="WP_306019638.1">
    <property type="nucleotide sequence ID" value="NZ_CP129013.1"/>
</dbReference>
<dbReference type="GO" id="GO:0005524">
    <property type="term" value="F:ATP binding"/>
    <property type="evidence" value="ECO:0007669"/>
    <property type="project" value="UniProtKB-KW"/>
</dbReference>
<protein>
    <submittedName>
        <fullName evidence="4">ATP-binding cassette domain-containing protein</fullName>
    </submittedName>
</protein>
<evidence type="ECO:0000256" key="2">
    <source>
        <dbReference type="ARBA" id="ARBA00022840"/>
    </source>
</evidence>
<evidence type="ECO:0000313" key="4">
    <source>
        <dbReference type="EMBL" id="WLR41820.1"/>
    </source>
</evidence>
<reference evidence="4 5" key="1">
    <citation type="submission" date="2023-06" db="EMBL/GenBank/DDBJ databases">
        <title>Five Gram-positive bacteria isolated from mangrove sediments in Shenzhen, Guangdong, China.</title>
        <authorList>
            <person name="Yu S."/>
            <person name="Zheng W."/>
            <person name="Huang Y."/>
        </authorList>
    </citation>
    <scope>NUCLEOTIDE SEQUENCE [LARGE SCALE GENOMIC DNA]</scope>
    <source>
        <strain evidence="4 5">SaN35-3</strain>
    </source>
</reference>
<dbReference type="Proteomes" id="UP001197974">
    <property type="component" value="Chromosome"/>
</dbReference>
<gene>
    <name evidence="4" type="ORF">LC087_13345</name>
</gene>
<name>A0ABY9JTR0_9BACI</name>
<dbReference type="EMBL" id="CP129013">
    <property type="protein sequence ID" value="WLR41820.1"/>
    <property type="molecule type" value="Genomic_DNA"/>
</dbReference>
<dbReference type="InterPro" id="IPR027417">
    <property type="entry name" value="P-loop_NTPase"/>
</dbReference>
<evidence type="ECO:0000313" key="5">
    <source>
        <dbReference type="Proteomes" id="UP001197974"/>
    </source>
</evidence>
<dbReference type="PANTHER" id="PTHR43158:SF2">
    <property type="entry name" value="SKFA PEPTIDE EXPORT ATP-BINDING PROTEIN SKFE"/>
    <property type="match status" value="1"/>
</dbReference>
<dbReference type="Gene3D" id="3.40.50.300">
    <property type="entry name" value="P-loop containing nucleotide triphosphate hydrolases"/>
    <property type="match status" value="1"/>
</dbReference>
<feature type="domain" description="ABC transporter" evidence="3">
    <location>
        <begin position="18"/>
        <end position="72"/>
    </location>
</feature>
<evidence type="ECO:0000256" key="1">
    <source>
        <dbReference type="ARBA" id="ARBA00022741"/>
    </source>
</evidence>
<proteinExistence type="predicted"/>
<keyword evidence="5" id="KW-1185">Reference proteome</keyword>
<accession>A0ABY9JTR0</accession>
<keyword evidence="1" id="KW-0547">Nucleotide-binding</keyword>
<organism evidence="4 5">
    <name type="scientific">Bacillus carboniphilus</name>
    <dbReference type="NCBI Taxonomy" id="86663"/>
    <lineage>
        <taxon>Bacteria</taxon>
        <taxon>Bacillati</taxon>
        <taxon>Bacillota</taxon>
        <taxon>Bacilli</taxon>
        <taxon>Bacillales</taxon>
        <taxon>Bacillaceae</taxon>
        <taxon>Bacillus</taxon>
    </lineage>
</organism>
<keyword evidence="2 4" id="KW-0067">ATP-binding</keyword>
<dbReference type="SUPFAM" id="SSF52540">
    <property type="entry name" value="P-loop containing nucleoside triphosphate hydrolases"/>
    <property type="match status" value="1"/>
</dbReference>
<evidence type="ECO:0000259" key="3">
    <source>
        <dbReference type="Pfam" id="PF00005"/>
    </source>
</evidence>
<dbReference type="Pfam" id="PF00005">
    <property type="entry name" value="ABC_tran"/>
    <property type="match status" value="1"/>
</dbReference>
<dbReference type="PANTHER" id="PTHR43158">
    <property type="entry name" value="SKFA PEPTIDE EXPORT ATP-BINDING PROTEIN SKFE"/>
    <property type="match status" value="1"/>
</dbReference>